<evidence type="ECO:0000313" key="1">
    <source>
        <dbReference type="EMBL" id="EHM52937.1"/>
    </source>
</evidence>
<reference evidence="1 2" key="1">
    <citation type="submission" date="2011-08" db="EMBL/GenBank/DDBJ databases">
        <authorList>
            <person name="Weinstock G."/>
            <person name="Sodergren E."/>
            <person name="Clifton S."/>
            <person name="Fulton L."/>
            <person name="Fulton B."/>
            <person name="Courtney L."/>
            <person name="Fronick C."/>
            <person name="Harrison M."/>
            <person name="Strong C."/>
            <person name="Farmer C."/>
            <person name="Delahaunty K."/>
            <person name="Markovic C."/>
            <person name="Hall O."/>
            <person name="Minx P."/>
            <person name="Tomlinson C."/>
            <person name="Mitreva M."/>
            <person name="Hou S."/>
            <person name="Chen J."/>
            <person name="Wollam A."/>
            <person name="Pepin K.H."/>
            <person name="Johnson M."/>
            <person name="Bhonagiri V."/>
            <person name="Zhang X."/>
            <person name="Suruliraj S."/>
            <person name="Warren W."/>
            <person name="Chinwalla A."/>
            <person name="Mardis E.R."/>
            <person name="Wilson R.K."/>
        </authorList>
    </citation>
    <scope>NUCLEOTIDE SEQUENCE [LARGE SCALE GENOMIC DNA]</scope>
    <source>
        <strain evidence="1 2">ATCC 29863</strain>
    </source>
</reference>
<dbReference type="SUPFAM" id="SSF143880">
    <property type="entry name" value="NE0471 N-terminal domain-like"/>
    <property type="match status" value="1"/>
</dbReference>
<dbReference type="AlphaFoldDB" id="G9YP42"/>
<accession>G9YP42</accession>
<dbReference type="Pfam" id="PF10387">
    <property type="entry name" value="DUF2442"/>
    <property type="match status" value="1"/>
</dbReference>
<comment type="caution">
    <text evidence="1">The sequence shown here is derived from an EMBL/GenBank/DDBJ whole genome shotgun (WGS) entry which is preliminary data.</text>
</comment>
<evidence type="ECO:0008006" key="3">
    <source>
        <dbReference type="Google" id="ProtNLM"/>
    </source>
</evidence>
<dbReference type="InterPro" id="IPR036782">
    <property type="entry name" value="NE0471-like_N"/>
</dbReference>
<dbReference type="InterPro" id="IPR018841">
    <property type="entry name" value="DUF2442"/>
</dbReference>
<dbReference type="RefSeq" id="WP_007489664.1">
    <property type="nucleotide sequence ID" value="NZ_JH417694.1"/>
</dbReference>
<protein>
    <recommendedName>
        <fullName evidence="3">DUF2442 domain-containing protein</fullName>
    </recommendedName>
</protein>
<gene>
    <name evidence="1" type="ORF">HMPREF0372_01271</name>
</gene>
<dbReference type="Gene3D" id="3.30.2020.10">
    <property type="entry name" value="NE0471-like N-terminal domain"/>
    <property type="match status" value="1"/>
</dbReference>
<organism evidence="1 2">
    <name type="scientific">Flavonifractor plautii ATCC 29863</name>
    <dbReference type="NCBI Taxonomy" id="411475"/>
    <lineage>
        <taxon>Bacteria</taxon>
        <taxon>Bacillati</taxon>
        <taxon>Bacillota</taxon>
        <taxon>Clostridia</taxon>
        <taxon>Eubacteriales</taxon>
        <taxon>Oscillospiraceae</taxon>
        <taxon>Flavonifractor</taxon>
    </lineage>
</organism>
<dbReference type="PATRIC" id="fig|411475.3.peg.1105"/>
<name>G9YP42_FLAPL</name>
<dbReference type="HOGENOM" id="CLU_153045_4_0_9"/>
<evidence type="ECO:0000313" key="2">
    <source>
        <dbReference type="Proteomes" id="UP000004459"/>
    </source>
</evidence>
<dbReference type="GeneID" id="63974415"/>
<dbReference type="EMBL" id="AGCK01000088">
    <property type="protein sequence ID" value="EHM52937.1"/>
    <property type="molecule type" value="Genomic_DNA"/>
</dbReference>
<sequence>MYVLDGIAYAGETKKKLSVICARPLDGYRLLVRFSTGESGGFDLETMLNTPAFAPLKDKAEFDRVYIDFGALTWLDGEADLAPEYVYEHTALEEEQKRA</sequence>
<dbReference type="Proteomes" id="UP000004459">
    <property type="component" value="Unassembled WGS sequence"/>
</dbReference>
<proteinExistence type="predicted"/>